<gene>
    <name evidence="2" type="ORF">H8876_09835</name>
</gene>
<dbReference type="Proteomes" id="UP000644115">
    <property type="component" value="Unassembled WGS sequence"/>
</dbReference>
<accession>A0A923NFD1</accession>
<dbReference type="EMBL" id="JACRWC010000115">
    <property type="protein sequence ID" value="MBC6000299.1"/>
    <property type="molecule type" value="Genomic_DNA"/>
</dbReference>
<evidence type="ECO:0000256" key="1">
    <source>
        <dbReference type="SAM" id="Phobius"/>
    </source>
</evidence>
<reference evidence="2" key="1">
    <citation type="submission" date="2020-08" db="EMBL/GenBank/DDBJ databases">
        <authorList>
            <person name="Liu C."/>
            <person name="Sun Q."/>
        </authorList>
    </citation>
    <scope>NUCLEOTIDE SEQUENCE</scope>
    <source>
        <strain evidence="2">BX16</strain>
    </source>
</reference>
<evidence type="ECO:0000313" key="2">
    <source>
        <dbReference type="EMBL" id="MBC6000299.1"/>
    </source>
</evidence>
<protein>
    <submittedName>
        <fullName evidence="2">Zinc ribbon domain-containing protein</fullName>
    </submittedName>
</protein>
<keyword evidence="1" id="KW-0812">Transmembrane</keyword>
<dbReference type="AlphaFoldDB" id="A0A923NFD1"/>
<keyword evidence="1" id="KW-1133">Transmembrane helix</keyword>
<feature type="transmembrane region" description="Helical" evidence="1">
    <location>
        <begin position="55"/>
        <end position="77"/>
    </location>
</feature>
<evidence type="ECO:0000313" key="3">
    <source>
        <dbReference type="Proteomes" id="UP000644115"/>
    </source>
</evidence>
<dbReference type="RefSeq" id="WP_177264721.1">
    <property type="nucleotide sequence ID" value="NZ_JACRWC010000115.1"/>
</dbReference>
<keyword evidence="3" id="KW-1185">Reference proteome</keyword>
<keyword evidence="1" id="KW-0472">Membrane</keyword>
<sequence>MGKCSRCGTESDTRFCPNCGMSMEQDTSISGLVEQGDYPNKESAIPQKKKSKRKLIIGLIAGFVCILIIAFGAYYGYVFEQEAREEEYISNLFDYATEVSTGLSDAEAQCNLVVAVWNDAIWGDTTQEDTKKYVAGAKDFDAALDNLYEDEEISKKISALYDNQEKVSSLMRKLKNPPEGYQDCYDAATALYQKYTSFIIMATSPTGSYNSYSEDFLKLDKETADEISQFIILLPD</sequence>
<organism evidence="2 3">
    <name type="scientific">Lentihominibacter faecis</name>
    <dbReference type="NCBI Taxonomy" id="2764712"/>
    <lineage>
        <taxon>Bacteria</taxon>
        <taxon>Bacillati</taxon>
        <taxon>Bacillota</taxon>
        <taxon>Clostridia</taxon>
        <taxon>Peptostreptococcales</taxon>
        <taxon>Anaerovoracaceae</taxon>
        <taxon>Lentihominibacter</taxon>
    </lineage>
</organism>
<comment type="caution">
    <text evidence="2">The sequence shown here is derived from an EMBL/GenBank/DDBJ whole genome shotgun (WGS) entry which is preliminary data.</text>
</comment>
<name>A0A923NFD1_9FIRM</name>
<proteinExistence type="predicted"/>